<comment type="caution">
    <text evidence="1">The sequence shown here is derived from an EMBL/GenBank/DDBJ whole genome shotgun (WGS) entry which is preliminary data.</text>
</comment>
<sequence length="60" mass="6836">MNQTVVHNSNSILLLREGGVVADRGGRKNNVYTYFFVNDRIMYSPTTSPYGYSSFPKEEN</sequence>
<reference evidence="1 2" key="1">
    <citation type="journal article" date="2019" name="Nat. Med.">
        <title>A library of human gut bacterial isolates paired with longitudinal multiomics data enables mechanistic microbiome research.</title>
        <authorList>
            <person name="Poyet M."/>
            <person name="Groussin M."/>
            <person name="Gibbons S.M."/>
            <person name="Avila-Pacheco J."/>
            <person name="Jiang X."/>
            <person name="Kearney S.M."/>
            <person name="Perrotta A.R."/>
            <person name="Berdy B."/>
            <person name="Zhao S."/>
            <person name="Lieberman T.D."/>
            <person name="Swanson P.K."/>
            <person name="Smith M."/>
            <person name="Roesemann S."/>
            <person name="Alexander J.E."/>
            <person name="Rich S.A."/>
            <person name="Livny J."/>
            <person name="Vlamakis H."/>
            <person name="Clish C."/>
            <person name="Bullock K."/>
            <person name="Deik A."/>
            <person name="Scott J."/>
            <person name="Pierce K.A."/>
            <person name="Xavier R.J."/>
            <person name="Alm E.J."/>
        </authorList>
    </citation>
    <scope>NUCLEOTIDE SEQUENCE [LARGE SCALE GENOMIC DNA]</scope>
    <source>
        <strain evidence="1 2">BIOML-A188</strain>
    </source>
</reference>
<accession>A0A6I0MC38</accession>
<dbReference type="AlphaFoldDB" id="A0A6I0MC38"/>
<dbReference type="Proteomes" id="UP000440614">
    <property type="component" value="Unassembled WGS sequence"/>
</dbReference>
<dbReference type="RefSeq" id="WP_147338187.1">
    <property type="nucleotide sequence ID" value="NZ_CABJDH010000021.1"/>
</dbReference>
<organism evidence="1 2">
    <name type="scientific">Bacteroides thetaiotaomicron</name>
    <dbReference type="NCBI Taxonomy" id="818"/>
    <lineage>
        <taxon>Bacteria</taxon>
        <taxon>Pseudomonadati</taxon>
        <taxon>Bacteroidota</taxon>
        <taxon>Bacteroidia</taxon>
        <taxon>Bacteroidales</taxon>
        <taxon>Bacteroidaceae</taxon>
        <taxon>Bacteroides</taxon>
    </lineage>
</organism>
<gene>
    <name evidence="1" type="ORF">GAO51_10330</name>
</gene>
<proteinExistence type="predicted"/>
<protein>
    <submittedName>
        <fullName evidence="1">Uncharacterized protein</fullName>
    </submittedName>
</protein>
<dbReference type="EMBL" id="WCSY01000009">
    <property type="protein sequence ID" value="KAB4313288.1"/>
    <property type="molecule type" value="Genomic_DNA"/>
</dbReference>
<evidence type="ECO:0000313" key="2">
    <source>
        <dbReference type="Proteomes" id="UP000440614"/>
    </source>
</evidence>
<name>A0A6I0MC38_BACT4</name>
<evidence type="ECO:0000313" key="1">
    <source>
        <dbReference type="EMBL" id="KAB4313288.1"/>
    </source>
</evidence>